<evidence type="ECO:0000313" key="2">
    <source>
        <dbReference type="EMBL" id="KAF0889301.1"/>
    </source>
</evidence>
<dbReference type="Proteomes" id="UP000479710">
    <property type="component" value="Unassembled WGS sequence"/>
</dbReference>
<organism evidence="2 3">
    <name type="scientific">Oryza meyeriana var. granulata</name>
    <dbReference type="NCBI Taxonomy" id="110450"/>
    <lineage>
        <taxon>Eukaryota</taxon>
        <taxon>Viridiplantae</taxon>
        <taxon>Streptophyta</taxon>
        <taxon>Embryophyta</taxon>
        <taxon>Tracheophyta</taxon>
        <taxon>Spermatophyta</taxon>
        <taxon>Magnoliopsida</taxon>
        <taxon>Liliopsida</taxon>
        <taxon>Poales</taxon>
        <taxon>Poaceae</taxon>
        <taxon>BOP clade</taxon>
        <taxon>Oryzoideae</taxon>
        <taxon>Oryzeae</taxon>
        <taxon>Oryzinae</taxon>
        <taxon>Oryza</taxon>
        <taxon>Oryza meyeriana</taxon>
    </lineage>
</organism>
<evidence type="ECO:0000313" key="3">
    <source>
        <dbReference type="Proteomes" id="UP000479710"/>
    </source>
</evidence>
<gene>
    <name evidence="2" type="ORF">E2562_022851</name>
</gene>
<accession>A0A6G1BNB5</accession>
<sequence length="99" mass="10449">MTPGFPEGAIIKGLLQLVLSRGQSTAAGAREERRGVRRGGGGVEVEALSRPPPVRCAMVMPGGDGSRSTRQRRRESNKPLASPSSCEAIGATPRPRLRS</sequence>
<comment type="caution">
    <text evidence="2">The sequence shown here is derived from an EMBL/GenBank/DDBJ whole genome shotgun (WGS) entry which is preliminary data.</text>
</comment>
<dbReference type="AlphaFoldDB" id="A0A6G1BNB5"/>
<name>A0A6G1BNB5_9ORYZ</name>
<evidence type="ECO:0000256" key="1">
    <source>
        <dbReference type="SAM" id="MobiDB-lite"/>
    </source>
</evidence>
<dbReference type="EMBL" id="SPHZ02000012">
    <property type="protein sequence ID" value="KAF0889301.1"/>
    <property type="molecule type" value="Genomic_DNA"/>
</dbReference>
<keyword evidence="3" id="KW-1185">Reference proteome</keyword>
<reference evidence="2 3" key="1">
    <citation type="submission" date="2019-11" db="EMBL/GenBank/DDBJ databases">
        <title>Whole genome sequence of Oryza granulata.</title>
        <authorList>
            <person name="Li W."/>
        </authorList>
    </citation>
    <scope>NUCLEOTIDE SEQUENCE [LARGE SCALE GENOMIC DNA]</scope>
    <source>
        <strain evidence="3">cv. Menghai</strain>
        <tissue evidence="2">Leaf</tissue>
    </source>
</reference>
<protein>
    <submittedName>
        <fullName evidence="2">Uncharacterized protein</fullName>
    </submittedName>
</protein>
<proteinExistence type="predicted"/>
<feature type="region of interest" description="Disordered" evidence="1">
    <location>
        <begin position="23"/>
        <end position="99"/>
    </location>
</feature>